<protein>
    <submittedName>
        <fullName evidence="1">Uncharacterized protein</fullName>
    </submittedName>
</protein>
<reference evidence="1" key="1">
    <citation type="journal article" date="2021" name="PeerJ">
        <title>Extensive microbial diversity within the chicken gut microbiome revealed by metagenomics and culture.</title>
        <authorList>
            <person name="Gilroy R."/>
            <person name="Ravi A."/>
            <person name="Getino M."/>
            <person name="Pursley I."/>
            <person name="Horton D.L."/>
            <person name="Alikhan N.F."/>
            <person name="Baker D."/>
            <person name="Gharbi K."/>
            <person name="Hall N."/>
            <person name="Watson M."/>
            <person name="Adriaenssens E.M."/>
            <person name="Foster-Nyarko E."/>
            <person name="Jarju S."/>
            <person name="Secka A."/>
            <person name="Antonio M."/>
            <person name="Oren A."/>
            <person name="Chaudhuri R.R."/>
            <person name="La Ragione R."/>
            <person name="Hildebrand F."/>
            <person name="Pallen M.J."/>
        </authorList>
    </citation>
    <scope>NUCLEOTIDE SEQUENCE</scope>
    <source>
        <strain evidence="1">Gambia2-208</strain>
    </source>
</reference>
<accession>A0A9D2CM42</accession>
<dbReference type="EMBL" id="DXCV01000066">
    <property type="protein sequence ID" value="HIY89095.1"/>
    <property type="molecule type" value="Genomic_DNA"/>
</dbReference>
<evidence type="ECO:0000313" key="1">
    <source>
        <dbReference type="EMBL" id="HIY89095.1"/>
    </source>
</evidence>
<reference evidence="1" key="2">
    <citation type="submission" date="2021-04" db="EMBL/GenBank/DDBJ databases">
        <authorList>
            <person name="Gilroy R."/>
        </authorList>
    </citation>
    <scope>NUCLEOTIDE SEQUENCE</scope>
    <source>
        <strain evidence="1">Gambia2-208</strain>
    </source>
</reference>
<dbReference type="AlphaFoldDB" id="A0A9D2CM42"/>
<organism evidence="1 2">
    <name type="scientific">Candidatus Bacteroides pullicola</name>
    <dbReference type="NCBI Taxonomy" id="2838475"/>
    <lineage>
        <taxon>Bacteria</taxon>
        <taxon>Pseudomonadati</taxon>
        <taxon>Bacteroidota</taxon>
        <taxon>Bacteroidia</taxon>
        <taxon>Bacteroidales</taxon>
        <taxon>Bacteroidaceae</taxon>
        <taxon>Bacteroides</taxon>
    </lineage>
</organism>
<evidence type="ECO:0000313" key="2">
    <source>
        <dbReference type="Proteomes" id="UP000886851"/>
    </source>
</evidence>
<comment type="caution">
    <text evidence="1">The sequence shown here is derived from an EMBL/GenBank/DDBJ whole genome shotgun (WGS) entry which is preliminary data.</text>
</comment>
<sequence length="85" mass="9883">METSINLTNYYWDLLKSLSDDIKLRLATRLTASVLEHRKDEATTDLTEKMLAKHAGKWIDDRSAEEIISDMRKSRSAIREPLNFD</sequence>
<dbReference type="Proteomes" id="UP000886851">
    <property type="component" value="Unassembled WGS sequence"/>
</dbReference>
<gene>
    <name evidence="1" type="ORF">H9824_10385</name>
</gene>
<name>A0A9D2CM42_9BACE</name>
<proteinExistence type="predicted"/>